<proteinExistence type="predicted"/>
<gene>
    <name evidence="2" type="ORF">Pmar_PMAR005094</name>
</gene>
<dbReference type="EMBL" id="GG671811">
    <property type="protein sequence ID" value="EER18189.1"/>
    <property type="molecule type" value="Genomic_DNA"/>
</dbReference>
<evidence type="ECO:0000256" key="1">
    <source>
        <dbReference type="SAM" id="MobiDB-lite"/>
    </source>
</evidence>
<name>C5KAL3_PERM5</name>
<organism evidence="3">
    <name type="scientific">Perkinsus marinus (strain ATCC 50983 / TXsc)</name>
    <dbReference type="NCBI Taxonomy" id="423536"/>
    <lineage>
        <taxon>Eukaryota</taxon>
        <taxon>Sar</taxon>
        <taxon>Alveolata</taxon>
        <taxon>Perkinsozoa</taxon>
        <taxon>Perkinsea</taxon>
        <taxon>Perkinsida</taxon>
        <taxon>Perkinsidae</taxon>
        <taxon>Perkinsus</taxon>
    </lineage>
</organism>
<dbReference type="InParanoid" id="C5KAL3"/>
<dbReference type="AlphaFoldDB" id="C5KAL3"/>
<evidence type="ECO:0000313" key="3">
    <source>
        <dbReference type="Proteomes" id="UP000007800"/>
    </source>
</evidence>
<dbReference type="OMA" id="DAYPMLY"/>
<dbReference type="GeneID" id="9048767"/>
<evidence type="ECO:0000313" key="2">
    <source>
        <dbReference type="EMBL" id="EER18189.1"/>
    </source>
</evidence>
<feature type="compositionally biased region" description="Basic and acidic residues" evidence="1">
    <location>
        <begin position="1"/>
        <end position="13"/>
    </location>
</feature>
<dbReference type="RefSeq" id="XP_002786393.1">
    <property type="nucleotide sequence ID" value="XM_002786347.1"/>
</dbReference>
<sequence length="354" mass="40057">MATTDSKEERGMVGEHPSVKRKISNRPTSRKLINSKSYAARLDGHSSMAYYGNNERYSLGIFSYKRTNSGFSLFFFDVEEMKDYPRNASFKRFLSSKGSFKGRLTTGCILGETFYFVIKEDEENIRRKPLDGKIGRPMKLPEPIVKLTVDACGEKLFAVGRSGKIYMMQEGAQGKWDNVMTLPKGSSKGRSSFEFEDAVVENGKVVKALLVKKEPKHERMWMHGCPTRICVWQSDGSAIHESGEVNAEAVKFVPGTDGRICCGVFYEDGDMNFFGVYDVFDNEFLTEPEEAIFYSGEEIDVSSVMVTEDWEVVVRGWDYRLKLYDAYPMLYITTLQLGCDDDDVQSKRVKSSGG</sequence>
<protein>
    <submittedName>
        <fullName evidence="2">Uncharacterized protein</fullName>
    </submittedName>
</protein>
<reference evidence="2 3" key="1">
    <citation type="submission" date="2008-07" db="EMBL/GenBank/DDBJ databases">
        <authorList>
            <person name="El-Sayed N."/>
            <person name="Caler E."/>
            <person name="Inman J."/>
            <person name="Amedeo P."/>
            <person name="Hass B."/>
            <person name="Wortman J."/>
        </authorList>
    </citation>
    <scope>NUCLEOTIDE SEQUENCE [LARGE SCALE GENOMIC DNA]</scope>
    <source>
        <strain evidence="3">ATCC 50983 / TXsc</strain>
    </source>
</reference>
<accession>C5KAL3</accession>
<dbReference type="OrthoDB" id="434430at2759"/>
<dbReference type="Proteomes" id="UP000007800">
    <property type="component" value="Unassembled WGS sequence"/>
</dbReference>
<feature type="region of interest" description="Disordered" evidence="1">
    <location>
        <begin position="1"/>
        <end position="26"/>
    </location>
</feature>
<keyword evidence="3" id="KW-1185">Reference proteome</keyword>